<dbReference type="GO" id="GO:0016779">
    <property type="term" value="F:nucleotidyltransferase activity"/>
    <property type="evidence" value="ECO:0007669"/>
    <property type="project" value="UniProtKB-UniRule"/>
</dbReference>
<comment type="similarity">
    <text evidence="6">Belongs to the DarT ADP-ribosyltransferase family.</text>
</comment>
<name>A0A0C1Z6W7_9VIBR</name>
<organism evidence="8 9">
    <name type="scientific">Vibrio owensii CAIM 1854 = LMG 25443</name>
    <dbReference type="NCBI Taxonomy" id="1229493"/>
    <lineage>
        <taxon>Bacteria</taxon>
        <taxon>Pseudomonadati</taxon>
        <taxon>Pseudomonadota</taxon>
        <taxon>Gammaproteobacteria</taxon>
        <taxon>Vibrionales</taxon>
        <taxon>Vibrionaceae</taxon>
        <taxon>Vibrio</taxon>
    </lineage>
</organism>
<keyword evidence="2 6" id="KW-0328">Glycosyltransferase</keyword>
<dbReference type="GO" id="GO:0003677">
    <property type="term" value="F:DNA binding"/>
    <property type="evidence" value="ECO:0007669"/>
    <property type="project" value="UniProtKB-UniRule"/>
</dbReference>
<gene>
    <name evidence="8" type="ORF">H735_12605</name>
</gene>
<comment type="caution">
    <text evidence="6">Lacks conserved residue(s) required for the propagation of feature annotation.</text>
</comment>
<sequence>MTTIDELVQARGIREVLHFSTNHGLVGMASMGAAISRDQLSTDSKSPLVALNPKNAKFRSDPEWLGYINLSVSRINSSFFGYSKSWKRSPDDYWVILSFSPEILSHDGVVFATTNNIYHGSCIRGIGYSGLENCFADIVISKKNSRLARPDGFPAQWTTCQEAEVLYPKRLPLEYLQCIYVEDEETSDQVLTTLELLTERSDFNVIINPDKFKGD</sequence>
<dbReference type="InterPro" id="IPR029494">
    <property type="entry name" value="DarT"/>
</dbReference>
<dbReference type="PROSITE" id="PS52018">
    <property type="entry name" value="DART"/>
    <property type="match status" value="1"/>
</dbReference>
<protein>
    <recommendedName>
        <fullName evidence="7">DarT domain-containing protein</fullName>
    </recommendedName>
</protein>
<evidence type="ECO:0000256" key="2">
    <source>
        <dbReference type="ARBA" id="ARBA00022676"/>
    </source>
</evidence>
<feature type="binding site" evidence="6">
    <location>
        <position position="59"/>
    </location>
    <ligand>
        <name>NAD(+)</name>
        <dbReference type="ChEBI" id="CHEBI:57540"/>
    </ligand>
</feature>
<proteinExistence type="inferred from homology"/>
<evidence type="ECO:0000256" key="4">
    <source>
        <dbReference type="ARBA" id="ARBA00022695"/>
    </source>
</evidence>
<evidence type="ECO:0000256" key="5">
    <source>
        <dbReference type="ARBA" id="ARBA00023125"/>
    </source>
</evidence>
<feature type="binding site" evidence="6">
    <location>
        <begin position="18"/>
        <end position="20"/>
    </location>
    <ligand>
        <name>NAD(+)</name>
        <dbReference type="ChEBI" id="CHEBI:57540"/>
    </ligand>
</feature>
<comment type="catalytic activity">
    <reaction evidence="6">
        <text>a thymidine in DNA + NAD(+) = an N-(ADP-alpha-D-ribosyl)-thymidine in DNA + nicotinamide + H(+)</text>
        <dbReference type="Rhea" id="RHEA:71651"/>
        <dbReference type="Rhea" id="RHEA-COMP:13556"/>
        <dbReference type="Rhea" id="RHEA-COMP:18051"/>
        <dbReference type="ChEBI" id="CHEBI:15378"/>
        <dbReference type="ChEBI" id="CHEBI:17154"/>
        <dbReference type="ChEBI" id="CHEBI:57540"/>
        <dbReference type="ChEBI" id="CHEBI:137386"/>
        <dbReference type="ChEBI" id="CHEBI:191199"/>
    </reaction>
</comment>
<dbReference type="RefSeq" id="WP_020197678.1">
    <property type="nucleotide sequence ID" value="NZ_BAOH01000133.1"/>
</dbReference>
<dbReference type="PATRIC" id="fig|1229493.5.peg.1630"/>
<dbReference type="Proteomes" id="UP000031586">
    <property type="component" value="Unassembled WGS sequence"/>
</dbReference>
<evidence type="ECO:0000256" key="1">
    <source>
        <dbReference type="ARBA" id="ARBA00022649"/>
    </source>
</evidence>
<keyword evidence="3 6" id="KW-0808">Transferase</keyword>
<keyword evidence="1 6" id="KW-1277">Toxin-antitoxin system</keyword>
<comment type="caution">
    <text evidence="8">The sequence shown here is derived from an EMBL/GenBank/DDBJ whole genome shotgun (WGS) entry which is preliminary data.</text>
</comment>
<feature type="domain" description="DarT" evidence="7">
    <location>
        <begin position="14"/>
        <end position="213"/>
    </location>
</feature>
<dbReference type="AlphaFoldDB" id="A0A0C1Z6W7"/>
<keyword evidence="5 6" id="KW-0238">DNA-binding</keyword>
<keyword evidence="4 6" id="KW-0548">Nucleotidyltransferase</keyword>
<evidence type="ECO:0000256" key="3">
    <source>
        <dbReference type="ARBA" id="ARBA00022679"/>
    </source>
</evidence>
<evidence type="ECO:0000313" key="8">
    <source>
        <dbReference type="EMBL" id="KIF52740.1"/>
    </source>
</evidence>
<dbReference type="Pfam" id="PF14487">
    <property type="entry name" value="DarT"/>
    <property type="match status" value="1"/>
</dbReference>
<evidence type="ECO:0000313" key="9">
    <source>
        <dbReference type="Proteomes" id="UP000031586"/>
    </source>
</evidence>
<reference evidence="8 9" key="1">
    <citation type="submission" date="2014-07" db="EMBL/GenBank/DDBJ databases">
        <title>Unique and conserved regions in Vibrio harveyi and related species in comparison with the shrimp pathogen Vibrio harveyi CAIM 1792.</title>
        <authorList>
            <person name="Espinoza-Valles I."/>
            <person name="Vora G."/>
            <person name="Leekitcharoenphon P."/>
            <person name="Ussery D."/>
            <person name="Hoj L."/>
            <person name="Gomez-Gil B."/>
        </authorList>
    </citation>
    <scope>NUCLEOTIDE SEQUENCE [LARGE SCALE GENOMIC DNA]</scope>
    <source>
        <strain evidence="9">CAIM 1854 / LMG 25443</strain>
    </source>
</reference>
<evidence type="ECO:0000256" key="6">
    <source>
        <dbReference type="PROSITE-ProRule" id="PRU01362"/>
    </source>
</evidence>
<dbReference type="GO" id="GO:0016757">
    <property type="term" value="F:glycosyltransferase activity"/>
    <property type="evidence" value="ECO:0007669"/>
    <property type="project" value="UniProtKB-UniRule"/>
</dbReference>
<feature type="binding site" evidence="6">
    <location>
        <position position="27"/>
    </location>
    <ligand>
        <name>NAD(+)</name>
        <dbReference type="ChEBI" id="CHEBI:57540"/>
    </ligand>
</feature>
<dbReference type="EMBL" id="JPRD01000019">
    <property type="protein sequence ID" value="KIF52740.1"/>
    <property type="molecule type" value="Genomic_DNA"/>
</dbReference>
<accession>A0A0C1Z6W7</accession>
<feature type="active site" evidence="6">
    <location>
        <position position="164"/>
    </location>
</feature>
<feature type="active site" description="Proton acceptor" evidence="6">
    <location>
        <position position="59"/>
    </location>
</feature>
<evidence type="ECO:0000259" key="7">
    <source>
        <dbReference type="PROSITE" id="PS52018"/>
    </source>
</evidence>